<organism evidence="1 2">
    <name type="scientific">Methylocaldum szegediense</name>
    <dbReference type="NCBI Taxonomy" id="73780"/>
    <lineage>
        <taxon>Bacteria</taxon>
        <taxon>Pseudomonadati</taxon>
        <taxon>Pseudomonadota</taxon>
        <taxon>Gammaproteobacteria</taxon>
        <taxon>Methylococcales</taxon>
        <taxon>Methylococcaceae</taxon>
        <taxon>Methylocaldum</taxon>
    </lineage>
</organism>
<keyword evidence="2" id="KW-1185">Reference proteome</keyword>
<reference evidence="1 2" key="1">
    <citation type="submission" date="2023-03" db="EMBL/GenBank/DDBJ databases">
        <authorList>
            <person name="Pearce D."/>
        </authorList>
    </citation>
    <scope>NUCLEOTIDE SEQUENCE [LARGE SCALE GENOMIC DNA]</scope>
    <source>
        <strain evidence="1">Msz</strain>
    </source>
</reference>
<name>A0ABN8X218_9GAMM</name>
<dbReference type="EMBL" id="OX458333">
    <property type="protein sequence ID" value="CAI8736782.1"/>
    <property type="molecule type" value="Genomic_DNA"/>
</dbReference>
<proteinExistence type="predicted"/>
<gene>
    <name evidence="1" type="ORF">MSZNOR_0387</name>
</gene>
<sequence length="62" mass="6827">MSAVKDRSSYCGDTEKTRGARVEVVSASEACLEARVGENSVESVHSRWQTQVEVSLPQLFPQ</sequence>
<evidence type="ECO:0000313" key="2">
    <source>
        <dbReference type="Proteomes" id="UP001162030"/>
    </source>
</evidence>
<evidence type="ECO:0000313" key="1">
    <source>
        <dbReference type="EMBL" id="CAI8736782.1"/>
    </source>
</evidence>
<protein>
    <recommendedName>
        <fullName evidence="3">Transposase</fullName>
    </recommendedName>
</protein>
<accession>A0ABN8X218</accession>
<dbReference type="Proteomes" id="UP001162030">
    <property type="component" value="Chromosome"/>
</dbReference>
<evidence type="ECO:0008006" key="3">
    <source>
        <dbReference type="Google" id="ProtNLM"/>
    </source>
</evidence>